<reference evidence="3" key="1">
    <citation type="submission" date="2022-01" db="EMBL/GenBank/DDBJ databases">
        <title>Genome-Based Taxonomic Classification of the Phylum Actinobacteria.</title>
        <authorList>
            <person name="Gao Y."/>
        </authorList>
    </citation>
    <scope>NUCLEOTIDE SEQUENCE</scope>
    <source>
        <strain evidence="3">KLBMP 8922</strain>
    </source>
</reference>
<evidence type="ECO:0000259" key="2">
    <source>
        <dbReference type="Pfam" id="PF01471"/>
    </source>
</evidence>
<feature type="signal peptide" evidence="1">
    <location>
        <begin position="1"/>
        <end position="31"/>
    </location>
</feature>
<organism evidence="3 4">
    <name type="scientific">Yinghuangia soli</name>
    <dbReference type="NCBI Taxonomy" id="2908204"/>
    <lineage>
        <taxon>Bacteria</taxon>
        <taxon>Bacillati</taxon>
        <taxon>Actinomycetota</taxon>
        <taxon>Actinomycetes</taxon>
        <taxon>Kitasatosporales</taxon>
        <taxon>Streptomycetaceae</taxon>
        <taxon>Yinghuangia</taxon>
    </lineage>
</organism>
<dbReference type="InterPro" id="IPR036366">
    <property type="entry name" value="PGBDSf"/>
</dbReference>
<dbReference type="EMBL" id="JAKFHA010000008">
    <property type="protein sequence ID" value="MCF2528892.1"/>
    <property type="molecule type" value="Genomic_DNA"/>
</dbReference>
<dbReference type="RefSeq" id="WP_235053055.1">
    <property type="nucleotide sequence ID" value="NZ_JAKFHA010000008.1"/>
</dbReference>
<dbReference type="Pfam" id="PF01471">
    <property type="entry name" value="PG_binding_1"/>
    <property type="match status" value="1"/>
</dbReference>
<dbReference type="Gene3D" id="1.10.101.10">
    <property type="entry name" value="PGBD-like superfamily/PGBD"/>
    <property type="match status" value="1"/>
</dbReference>
<accession>A0AA41Q0C4</accession>
<proteinExistence type="predicted"/>
<gene>
    <name evidence="3" type="ORF">LZ495_16935</name>
</gene>
<comment type="caution">
    <text evidence="3">The sequence shown here is derived from an EMBL/GenBank/DDBJ whole genome shotgun (WGS) entry which is preliminary data.</text>
</comment>
<keyword evidence="1" id="KW-0732">Signal</keyword>
<dbReference type="Proteomes" id="UP001165378">
    <property type="component" value="Unassembled WGS sequence"/>
</dbReference>
<evidence type="ECO:0000256" key="1">
    <source>
        <dbReference type="SAM" id="SignalP"/>
    </source>
</evidence>
<evidence type="ECO:0000313" key="4">
    <source>
        <dbReference type="Proteomes" id="UP001165378"/>
    </source>
</evidence>
<dbReference type="InterPro" id="IPR036365">
    <property type="entry name" value="PGBD-like_sf"/>
</dbReference>
<feature type="chain" id="PRO_5041379824" evidence="1">
    <location>
        <begin position="32"/>
        <end position="124"/>
    </location>
</feature>
<name>A0AA41Q0C4_9ACTN</name>
<feature type="domain" description="Peptidoglycan binding-like" evidence="2">
    <location>
        <begin position="70"/>
        <end position="117"/>
    </location>
</feature>
<dbReference type="SUPFAM" id="SSF47090">
    <property type="entry name" value="PGBD-like"/>
    <property type="match status" value="1"/>
</dbReference>
<sequence>MSARKRFAAIGLSATMLSGVGVALTATDAAAATYACNYTRTTNPYRTYAGHYSGSTHIPTKGSWSKANIEAQCLLKKDGWNPGPIDGIYGDQTLSAVMYMQARYGIGIDGYMGPESWPILRYFA</sequence>
<dbReference type="InterPro" id="IPR002477">
    <property type="entry name" value="Peptidoglycan-bd-like"/>
</dbReference>
<dbReference type="AlphaFoldDB" id="A0AA41Q0C4"/>
<keyword evidence="4" id="KW-1185">Reference proteome</keyword>
<protein>
    <submittedName>
        <fullName evidence="3">Peptidoglycan-binding protein</fullName>
    </submittedName>
</protein>
<evidence type="ECO:0000313" key="3">
    <source>
        <dbReference type="EMBL" id="MCF2528892.1"/>
    </source>
</evidence>